<organism evidence="8 9">
    <name type="scientific">Paenibacillus prosopidis</name>
    <dbReference type="NCBI Taxonomy" id="630520"/>
    <lineage>
        <taxon>Bacteria</taxon>
        <taxon>Bacillati</taxon>
        <taxon>Bacillota</taxon>
        <taxon>Bacilli</taxon>
        <taxon>Bacillales</taxon>
        <taxon>Paenibacillaceae</taxon>
        <taxon>Paenibacillus</taxon>
    </lineage>
</organism>
<dbReference type="PANTHER" id="PTHR42742">
    <property type="entry name" value="TRANSCRIPTIONAL REPRESSOR MPRA"/>
    <property type="match status" value="1"/>
</dbReference>
<evidence type="ECO:0000256" key="4">
    <source>
        <dbReference type="PIRSR" id="PIRSR036894-1"/>
    </source>
</evidence>
<comment type="catalytic activity">
    <reaction evidence="3">
        <text>D-mannose 6-phosphate = D-fructose 6-phosphate</text>
        <dbReference type="Rhea" id="RHEA:12356"/>
        <dbReference type="ChEBI" id="CHEBI:58735"/>
        <dbReference type="ChEBI" id="CHEBI:61527"/>
        <dbReference type="EC" id="5.3.1.8"/>
    </reaction>
</comment>
<dbReference type="GO" id="GO:0004476">
    <property type="term" value="F:mannose-6-phosphate isomerase activity"/>
    <property type="evidence" value="ECO:0007669"/>
    <property type="project" value="UniProtKB-UniRule"/>
</dbReference>
<name>A0A368VMR3_9BACL</name>
<dbReference type="InterPro" id="IPR014628">
    <property type="entry name" value="Man6P_isomerase_Firm_short"/>
</dbReference>
<feature type="active site" evidence="5">
    <location>
        <position position="199"/>
    </location>
</feature>
<protein>
    <recommendedName>
        <fullName evidence="3">Mannose-6-phosphate isomerase</fullName>
        <ecNumber evidence="3">5.3.1.8</ecNumber>
    </recommendedName>
</protein>
<evidence type="ECO:0000256" key="2">
    <source>
        <dbReference type="ARBA" id="ARBA00022833"/>
    </source>
</evidence>
<sequence length="324" mass="35323">MTVKPYPLQFKAEMKERIWGGRALENFGLELPEGSIGEGWMIGDHPNGTTKVMNGELAGTGLDHIREAYGREWFGTQGFSEKNGRFPLLIKLLDCNDDLSIQVHPTDAYEGLPEGELGKTEMWYILDAKPGAKIIYGLKDGVDRAAMEAAIAEGRIMDTLQEVSVEAGDAFYIPAGTVHALCSGVVVAEIQQNSDTTYRLYDYDRPGLDGQLRELHIEDSLNVIAYKGAGAQRMKTDNAVAGQWMTIASSPYFIVEKGLVTAPWQLSTSLESFVILVVAEGEGRLKWADGDQPVKAGECFLLPANLGGYELSGSMTVLRSVVPA</sequence>
<evidence type="ECO:0000313" key="8">
    <source>
        <dbReference type="EMBL" id="RCW42152.1"/>
    </source>
</evidence>
<dbReference type="GO" id="GO:0005975">
    <property type="term" value="P:carbohydrate metabolic process"/>
    <property type="evidence" value="ECO:0007669"/>
    <property type="project" value="UniProtKB-UniRule"/>
</dbReference>
<dbReference type="Gene3D" id="2.60.120.10">
    <property type="entry name" value="Jelly Rolls"/>
    <property type="match status" value="2"/>
</dbReference>
<comment type="cofactor">
    <cofactor evidence="4">
        <name>Zn(2+)</name>
        <dbReference type="ChEBI" id="CHEBI:29105"/>
    </cofactor>
    <text evidence="4">Binds 1 zinc ion per subunit.</text>
</comment>
<dbReference type="InterPro" id="IPR051804">
    <property type="entry name" value="Carb_Metab_Reg_Kinase/Isom"/>
</dbReference>
<feature type="binding site" evidence="4">
    <location>
        <position position="121"/>
    </location>
    <ligand>
        <name>Zn(2+)</name>
        <dbReference type="ChEBI" id="CHEBI:29105"/>
    </ligand>
</feature>
<dbReference type="InterPro" id="IPR011051">
    <property type="entry name" value="RmlC_Cupin_sf"/>
</dbReference>
<accession>A0A368VMR3</accession>
<dbReference type="AlphaFoldDB" id="A0A368VMR3"/>
<evidence type="ECO:0000313" key="9">
    <source>
        <dbReference type="Proteomes" id="UP000252415"/>
    </source>
</evidence>
<dbReference type="PANTHER" id="PTHR42742:SF3">
    <property type="entry name" value="FRUCTOKINASE"/>
    <property type="match status" value="1"/>
</dbReference>
<feature type="domain" description="Phosphomannose isomerase type I catalytic" evidence="6">
    <location>
        <begin position="9"/>
        <end position="107"/>
    </location>
</feature>
<evidence type="ECO:0000259" key="7">
    <source>
        <dbReference type="Pfam" id="PF21621"/>
    </source>
</evidence>
<keyword evidence="3 8" id="KW-0413">Isomerase</keyword>
<gene>
    <name evidence="8" type="ORF">DFP97_119133</name>
</gene>
<proteinExistence type="inferred from homology"/>
<dbReference type="InterPro" id="IPR046457">
    <property type="entry name" value="PMI_typeI_cat"/>
</dbReference>
<dbReference type="Pfam" id="PF21621">
    <property type="entry name" value="MPI_cupin_dom"/>
    <property type="match status" value="1"/>
</dbReference>
<keyword evidence="2 3" id="KW-0862">Zinc</keyword>
<dbReference type="GO" id="GO:0008270">
    <property type="term" value="F:zinc ion binding"/>
    <property type="evidence" value="ECO:0007669"/>
    <property type="project" value="UniProtKB-UniRule"/>
</dbReference>
<reference evidence="8 9" key="1">
    <citation type="submission" date="2018-07" db="EMBL/GenBank/DDBJ databases">
        <title>Genomic Encyclopedia of Type Strains, Phase III (KMG-III): the genomes of soil and plant-associated and newly described type strains.</title>
        <authorList>
            <person name="Whitman W."/>
        </authorList>
    </citation>
    <scope>NUCLEOTIDE SEQUENCE [LARGE SCALE GENOMIC DNA]</scope>
    <source>
        <strain evidence="8 9">CECT 7506</strain>
    </source>
</reference>
<evidence type="ECO:0000259" key="6">
    <source>
        <dbReference type="Pfam" id="PF20511"/>
    </source>
</evidence>
<dbReference type="InterPro" id="IPR049071">
    <property type="entry name" value="MPI_cupin_dom"/>
</dbReference>
<evidence type="ECO:0000256" key="1">
    <source>
        <dbReference type="ARBA" id="ARBA00022723"/>
    </source>
</evidence>
<keyword evidence="9" id="KW-1185">Reference proteome</keyword>
<dbReference type="SUPFAM" id="SSF51182">
    <property type="entry name" value="RmlC-like cupins"/>
    <property type="match status" value="1"/>
</dbReference>
<comment type="similarity">
    <text evidence="3">Belongs to the mannose-6-phosphate isomerase type 1 family.</text>
</comment>
<dbReference type="EC" id="5.3.1.8" evidence="3"/>
<dbReference type="CDD" id="cd07010">
    <property type="entry name" value="cupin_PMI_type_I_N_bac"/>
    <property type="match status" value="1"/>
</dbReference>
<dbReference type="EMBL" id="QPJD01000019">
    <property type="protein sequence ID" value="RCW42152.1"/>
    <property type="molecule type" value="Genomic_DNA"/>
</dbReference>
<feature type="binding site" evidence="4">
    <location>
        <position position="179"/>
    </location>
    <ligand>
        <name>Zn(2+)</name>
        <dbReference type="ChEBI" id="CHEBI:29105"/>
    </ligand>
</feature>
<dbReference type="Pfam" id="PF20511">
    <property type="entry name" value="PMI_typeI_cat"/>
    <property type="match status" value="1"/>
</dbReference>
<feature type="domain" description="Mannose-6-phosphate isomerase cupin" evidence="7">
    <location>
        <begin position="250"/>
        <end position="321"/>
    </location>
</feature>
<dbReference type="Proteomes" id="UP000252415">
    <property type="component" value="Unassembled WGS sequence"/>
</dbReference>
<dbReference type="PIRSF" id="PIRSF036894">
    <property type="entry name" value="PMI_Firm_short"/>
    <property type="match status" value="1"/>
</dbReference>
<dbReference type="InterPro" id="IPR014710">
    <property type="entry name" value="RmlC-like_jellyroll"/>
</dbReference>
<dbReference type="OrthoDB" id="9808275at2"/>
<dbReference type="RefSeq" id="WP_114383416.1">
    <property type="nucleotide sequence ID" value="NZ_QPJD01000019.1"/>
</dbReference>
<comment type="caution">
    <text evidence="8">The sequence shown here is derived from an EMBL/GenBank/DDBJ whole genome shotgun (WGS) entry which is preliminary data.</text>
</comment>
<evidence type="ECO:0000256" key="5">
    <source>
        <dbReference type="PIRSR" id="PIRSR036894-2"/>
    </source>
</evidence>
<keyword evidence="1 3" id="KW-0479">Metal-binding</keyword>
<feature type="binding site" evidence="4">
    <location>
        <position position="104"/>
    </location>
    <ligand>
        <name>Zn(2+)</name>
        <dbReference type="ChEBI" id="CHEBI:29105"/>
    </ligand>
</feature>
<evidence type="ECO:0000256" key="3">
    <source>
        <dbReference type="PIRNR" id="PIRNR036894"/>
    </source>
</evidence>